<feature type="non-terminal residue" evidence="1">
    <location>
        <position position="1"/>
    </location>
</feature>
<dbReference type="EMBL" id="CAJOBD010009734">
    <property type="protein sequence ID" value="CAF4140877.1"/>
    <property type="molecule type" value="Genomic_DNA"/>
</dbReference>
<comment type="caution">
    <text evidence="1">The sequence shown here is derived from an EMBL/GenBank/DDBJ whole genome shotgun (WGS) entry which is preliminary data.</text>
</comment>
<sequence length="182" mass="21142">KKIADSTLLAKARKAQFDDLPNFSEHPFEDVARFLKSIKNITTANDESENYEILEIVRITSYIDDVINPCREIDPTMSDSINIQYLMSETNPDFRTEISRHESCLNTLNEFLKYATIEQDLYDTFEKSRQLSIESNQPNFAINCQPIPSLTTMIKQSKQHFQFMTTNTSPSYSLPTQRCFFK</sequence>
<reference evidence="1" key="1">
    <citation type="submission" date="2021-02" db="EMBL/GenBank/DDBJ databases">
        <authorList>
            <person name="Nowell W R."/>
        </authorList>
    </citation>
    <scope>NUCLEOTIDE SEQUENCE</scope>
</reference>
<gene>
    <name evidence="1" type="ORF">JBS370_LOCUS33488</name>
</gene>
<evidence type="ECO:0000313" key="2">
    <source>
        <dbReference type="Proteomes" id="UP000663836"/>
    </source>
</evidence>
<organism evidence="1 2">
    <name type="scientific">Rotaria sordida</name>
    <dbReference type="NCBI Taxonomy" id="392033"/>
    <lineage>
        <taxon>Eukaryota</taxon>
        <taxon>Metazoa</taxon>
        <taxon>Spiralia</taxon>
        <taxon>Gnathifera</taxon>
        <taxon>Rotifera</taxon>
        <taxon>Eurotatoria</taxon>
        <taxon>Bdelloidea</taxon>
        <taxon>Philodinida</taxon>
        <taxon>Philodinidae</taxon>
        <taxon>Rotaria</taxon>
    </lineage>
</organism>
<evidence type="ECO:0000313" key="1">
    <source>
        <dbReference type="EMBL" id="CAF4140877.1"/>
    </source>
</evidence>
<protein>
    <submittedName>
        <fullName evidence="1">Uncharacterized protein</fullName>
    </submittedName>
</protein>
<proteinExistence type="predicted"/>
<dbReference type="Proteomes" id="UP000663836">
    <property type="component" value="Unassembled WGS sequence"/>
</dbReference>
<accession>A0A819XEI7</accession>
<name>A0A819XEI7_9BILA</name>
<dbReference type="AlphaFoldDB" id="A0A819XEI7"/>